<feature type="domain" description="Myb/SANT-like" evidence="1">
    <location>
        <begin position="33"/>
        <end position="85"/>
    </location>
</feature>
<dbReference type="InterPro" id="IPR024752">
    <property type="entry name" value="Myb/SANT-like_dom"/>
</dbReference>
<dbReference type="PANTHER" id="PTHR46250">
    <property type="entry name" value="MYB/SANT-LIKE DNA-BINDING DOMAIN PROTEIN-RELATED"/>
    <property type="match status" value="1"/>
</dbReference>
<gene>
    <name evidence="2" type="ORF">OSB04_019577</name>
</gene>
<keyword evidence="3" id="KW-1185">Reference proteome</keyword>
<evidence type="ECO:0000259" key="1">
    <source>
        <dbReference type="Pfam" id="PF12776"/>
    </source>
</evidence>
<sequence length="136" mass="15670">MVNTRGFKADNGFKSGYLQYLEQVMRDSVPNSGLSARPHIESRIKTMKRDWKMVYDMVNGTNTSGFGYDSVRQCVIAEAPVWESYLQVHKDAAKWKNKTFPHFEDLSIVFGKDRAQGSRARDAVEMEDQVNLEERE</sequence>
<dbReference type="Pfam" id="PF12776">
    <property type="entry name" value="Myb_DNA-bind_3"/>
    <property type="match status" value="1"/>
</dbReference>
<organism evidence="2 3">
    <name type="scientific">Centaurea solstitialis</name>
    <name type="common">yellow star-thistle</name>
    <dbReference type="NCBI Taxonomy" id="347529"/>
    <lineage>
        <taxon>Eukaryota</taxon>
        <taxon>Viridiplantae</taxon>
        <taxon>Streptophyta</taxon>
        <taxon>Embryophyta</taxon>
        <taxon>Tracheophyta</taxon>
        <taxon>Spermatophyta</taxon>
        <taxon>Magnoliopsida</taxon>
        <taxon>eudicotyledons</taxon>
        <taxon>Gunneridae</taxon>
        <taxon>Pentapetalae</taxon>
        <taxon>asterids</taxon>
        <taxon>campanulids</taxon>
        <taxon>Asterales</taxon>
        <taxon>Asteraceae</taxon>
        <taxon>Carduoideae</taxon>
        <taxon>Cardueae</taxon>
        <taxon>Centaureinae</taxon>
        <taxon>Centaurea</taxon>
    </lineage>
</organism>
<dbReference type="Proteomes" id="UP001172457">
    <property type="component" value="Chromosome 5"/>
</dbReference>
<dbReference type="AlphaFoldDB" id="A0AA38SQL3"/>
<evidence type="ECO:0000313" key="2">
    <source>
        <dbReference type="EMBL" id="KAJ9547034.1"/>
    </source>
</evidence>
<evidence type="ECO:0000313" key="3">
    <source>
        <dbReference type="Proteomes" id="UP001172457"/>
    </source>
</evidence>
<dbReference type="PANTHER" id="PTHR46250:SF17">
    <property type="entry name" value="MYB_SANT-LIKE DOMAIN-CONTAINING PROTEIN"/>
    <property type="match status" value="1"/>
</dbReference>
<accession>A0AA38SQL3</accession>
<dbReference type="EMBL" id="JARYMX010000005">
    <property type="protein sequence ID" value="KAJ9547034.1"/>
    <property type="molecule type" value="Genomic_DNA"/>
</dbReference>
<name>A0AA38SQL3_9ASTR</name>
<protein>
    <recommendedName>
        <fullName evidence="1">Myb/SANT-like domain-containing protein</fullName>
    </recommendedName>
</protein>
<proteinExistence type="predicted"/>
<comment type="caution">
    <text evidence="2">The sequence shown here is derived from an EMBL/GenBank/DDBJ whole genome shotgun (WGS) entry which is preliminary data.</text>
</comment>
<reference evidence="2" key="1">
    <citation type="submission" date="2023-03" db="EMBL/GenBank/DDBJ databases">
        <title>Chromosome-scale reference genome and RAD-based genetic map of yellow starthistle (Centaurea solstitialis) reveal putative structural variation and QTLs associated with invader traits.</title>
        <authorList>
            <person name="Reatini B."/>
            <person name="Cang F.A."/>
            <person name="Jiang Q."/>
            <person name="Mckibben M.T.W."/>
            <person name="Barker M.S."/>
            <person name="Rieseberg L.H."/>
            <person name="Dlugosch K.M."/>
        </authorList>
    </citation>
    <scope>NUCLEOTIDE SEQUENCE</scope>
    <source>
        <strain evidence="2">CAN-66</strain>
        <tissue evidence="2">Leaf</tissue>
    </source>
</reference>